<evidence type="ECO:0000313" key="2">
    <source>
        <dbReference type="Proteomes" id="UP000282551"/>
    </source>
</evidence>
<dbReference type="EMBL" id="LR134355">
    <property type="protein sequence ID" value="VEG47261.1"/>
    <property type="molecule type" value="Genomic_DNA"/>
</dbReference>
<reference evidence="1 2" key="1">
    <citation type="submission" date="2018-12" db="EMBL/GenBank/DDBJ databases">
        <authorList>
            <consortium name="Pathogen Informatics"/>
        </authorList>
    </citation>
    <scope>NUCLEOTIDE SEQUENCE [LARGE SCALE GENOMIC DNA]</scope>
    <source>
        <strain evidence="1 2">NCTC10485</strain>
    </source>
</reference>
<dbReference type="AlphaFoldDB" id="A0A3S5EI97"/>
<accession>A0A3S5EI97</accession>
<name>A0A3S5EI97_MYCCI</name>
<protein>
    <submittedName>
        <fullName evidence="1">Uncharacterized protein</fullName>
    </submittedName>
</protein>
<evidence type="ECO:0000313" key="1">
    <source>
        <dbReference type="EMBL" id="VEG47261.1"/>
    </source>
</evidence>
<sequence>MSATCEFDWCESAGEGHKEHTWTDGVFAGRSRRAYVWTSLQEGFPKPVLVGIENPEDEGYGGEIWLSVEDATYLALALGQAIVNAKSGAAAGGAT</sequence>
<keyword evidence="2" id="KW-1185">Reference proteome</keyword>
<proteinExistence type="predicted"/>
<dbReference type="Proteomes" id="UP000282551">
    <property type="component" value="Chromosome"/>
</dbReference>
<dbReference type="RefSeq" id="WP_126333172.1">
    <property type="nucleotide sequence ID" value="NZ_AP022604.1"/>
</dbReference>
<organism evidence="1 2">
    <name type="scientific">Mycolicibacterium chitae</name>
    <name type="common">Mycobacterium chitae</name>
    <dbReference type="NCBI Taxonomy" id="1792"/>
    <lineage>
        <taxon>Bacteria</taxon>
        <taxon>Bacillati</taxon>
        <taxon>Actinomycetota</taxon>
        <taxon>Actinomycetes</taxon>
        <taxon>Mycobacteriales</taxon>
        <taxon>Mycobacteriaceae</taxon>
        <taxon>Mycolicibacterium</taxon>
    </lineage>
</organism>
<gene>
    <name evidence="1" type="ORF">NCTC10485_01536</name>
</gene>